<dbReference type="EMBL" id="JAUSQZ010000001">
    <property type="protein sequence ID" value="MDP9827380.1"/>
    <property type="molecule type" value="Genomic_DNA"/>
</dbReference>
<feature type="compositionally biased region" description="Low complexity" evidence="1">
    <location>
        <begin position="383"/>
        <end position="392"/>
    </location>
</feature>
<dbReference type="RefSeq" id="WP_307243347.1">
    <property type="nucleotide sequence ID" value="NZ_JAUSQZ010000001.1"/>
</dbReference>
<evidence type="ECO:0000313" key="2">
    <source>
        <dbReference type="EMBL" id="MDP9827380.1"/>
    </source>
</evidence>
<accession>A0ABT9P3W4</accession>
<dbReference type="SUPFAM" id="SSF53649">
    <property type="entry name" value="Alkaline phosphatase-like"/>
    <property type="match status" value="2"/>
</dbReference>
<comment type="caution">
    <text evidence="2">The sequence shown here is derived from an EMBL/GenBank/DDBJ whole genome shotgun (WGS) entry which is preliminary data.</text>
</comment>
<evidence type="ECO:0008006" key="4">
    <source>
        <dbReference type="Google" id="ProtNLM"/>
    </source>
</evidence>
<sequence>MTDARALVARELVRLEDIVDLVAYPDDGTVVVHGSRGVVRLHPGERHEVLEGVDPVGVTDPLAFLPYPLEQADPSPSNAGNSYPEPARRLLSFFADADRSPDLVVMHTPSHFFGNEGGHVGEHGSLDVIQSRAPFLLSGAGVPARGAVEGYARLIDVAPTLLHLAGVSVVGVPPLEDASAGVSVATSGVEGVGPRTEVVAPGFEVVAPGGEGAASGVEGVARTDMVDDAPHRFVIGLLWDGAHCSDLLALAAAGELPAVASLLADGTALTGGAVAEFPSVTLCNHTTALTGVGPGRHGILGNVFYDRARRERINANDESTWHRSAEWLRPGVMTVFERLAQARPSSRSLCVNEAVDRGATVSTMQLVRALSGAGPDLASGPEAGTASASGDVAGAGSGSGAGRVAITDYLPSAADSPYLGEPAHLSDRYFGWATQVDDSGLDQMRQAWASADSAPDLTWWSTVVTDAGHHAGGPRSKIARDSLRDADRRLGVFLAHLDTLGVRDQVTFLLTADHGFERTDEAVTGSWSETLADACGRLGVTYRDEGPGFVYLDVD</sequence>
<evidence type="ECO:0000313" key="3">
    <source>
        <dbReference type="Proteomes" id="UP001235712"/>
    </source>
</evidence>
<name>A0ABT9P3W4_9ACTN</name>
<dbReference type="PANTHER" id="PTHR10151">
    <property type="entry name" value="ECTONUCLEOTIDE PYROPHOSPHATASE/PHOSPHODIESTERASE"/>
    <property type="match status" value="1"/>
</dbReference>
<gene>
    <name evidence="2" type="ORF">J2S57_003129</name>
</gene>
<dbReference type="Proteomes" id="UP001235712">
    <property type="component" value="Unassembled WGS sequence"/>
</dbReference>
<reference evidence="2 3" key="1">
    <citation type="submission" date="2023-07" db="EMBL/GenBank/DDBJ databases">
        <title>Sequencing the genomes of 1000 actinobacteria strains.</title>
        <authorList>
            <person name="Klenk H.-P."/>
        </authorList>
    </citation>
    <scope>NUCLEOTIDE SEQUENCE [LARGE SCALE GENOMIC DNA]</scope>
    <source>
        <strain evidence="2 3">DSM 44388</strain>
    </source>
</reference>
<feature type="region of interest" description="Disordered" evidence="1">
    <location>
        <begin position="376"/>
        <end position="397"/>
    </location>
</feature>
<keyword evidence="3" id="KW-1185">Reference proteome</keyword>
<evidence type="ECO:0000256" key="1">
    <source>
        <dbReference type="SAM" id="MobiDB-lite"/>
    </source>
</evidence>
<dbReference type="InterPro" id="IPR002591">
    <property type="entry name" value="Phosphodiest/P_Trfase"/>
</dbReference>
<dbReference type="InterPro" id="IPR017850">
    <property type="entry name" value="Alkaline_phosphatase_core_sf"/>
</dbReference>
<dbReference type="Pfam" id="PF01663">
    <property type="entry name" value="Phosphodiest"/>
    <property type="match status" value="1"/>
</dbReference>
<protein>
    <recommendedName>
        <fullName evidence="4">Type I phosphodiesterase/nucleotide pyrophosphatase</fullName>
    </recommendedName>
</protein>
<proteinExistence type="predicted"/>
<dbReference type="Gene3D" id="3.40.720.10">
    <property type="entry name" value="Alkaline Phosphatase, subunit A"/>
    <property type="match status" value="2"/>
</dbReference>
<organism evidence="2 3">
    <name type="scientific">Kineosporia succinea</name>
    <dbReference type="NCBI Taxonomy" id="84632"/>
    <lineage>
        <taxon>Bacteria</taxon>
        <taxon>Bacillati</taxon>
        <taxon>Actinomycetota</taxon>
        <taxon>Actinomycetes</taxon>
        <taxon>Kineosporiales</taxon>
        <taxon>Kineosporiaceae</taxon>
        <taxon>Kineosporia</taxon>
    </lineage>
</organism>
<dbReference type="PANTHER" id="PTHR10151:SF120">
    <property type="entry name" value="BIS(5'-ADENOSYL)-TRIPHOSPHATASE"/>
    <property type="match status" value="1"/>
</dbReference>